<evidence type="ECO:0000313" key="1">
    <source>
        <dbReference type="EMBL" id="MBC3899417.1"/>
    </source>
</evidence>
<protein>
    <submittedName>
        <fullName evidence="1">Uncharacterized protein</fullName>
    </submittedName>
</protein>
<evidence type="ECO:0000313" key="2">
    <source>
        <dbReference type="Proteomes" id="UP000622405"/>
    </source>
</evidence>
<proteinExistence type="predicted"/>
<dbReference type="EMBL" id="WJBE01000005">
    <property type="protein sequence ID" value="MBC3899417.1"/>
    <property type="molecule type" value="Genomic_DNA"/>
</dbReference>
<organism evidence="1 2">
    <name type="scientific">Acetobacterium malicum</name>
    <dbReference type="NCBI Taxonomy" id="52692"/>
    <lineage>
        <taxon>Bacteria</taxon>
        <taxon>Bacillati</taxon>
        <taxon>Bacillota</taxon>
        <taxon>Clostridia</taxon>
        <taxon>Eubacteriales</taxon>
        <taxon>Eubacteriaceae</taxon>
        <taxon>Acetobacterium</taxon>
    </lineage>
</organism>
<gene>
    <name evidence="1" type="ORF">GH811_07290</name>
</gene>
<sequence>MDIFFSDGINLMDVSSERRGECFKDFVRVDCPHRLTCRYADLEKRKHCVGYLFDYRHHDGASMVALKCARAKKVVMVRIDNHHHSFLESGSPELLDFASQHQKIRCPNCDQRLFDAVVENKLDLRFKCSRDNRQLVVLLSENHDSEPELTQN</sequence>
<reference evidence="1 2" key="1">
    <citation type="journal article" date="2020" name="mSystems">
        <title>Defining Genomic and Predicted Metabolic Features of the Acetobacterium Genus.</title>
        <authorList>
            <person name="Ross D.E."/>
            <person name="Marshall C.W."/>
            <person name="Gulliver D."/>
            <person name="May H.D."/>
            <person name="Norman R.S."/>
        </authorList>
    </citation>
    <scope>NUCLEOTIDE SEQUENCE [LARGE SCALE GENOMIC DNA]</scope>
    <source>
        <strain evidence="1 2">DSM 4132</strain>
    </source>
</reference>
<dbReference type="RefSeq" id="WP_186893912.1">
    <property type="nucleotide sequence ID" value="NZ_WJBE01000005.1"/>
</dbReference>
<accession>A0ABR6YW41</accession>
<keyword evidence="2" id="KW-1185">Reference proteome</keyword>
<dbReference type="Proteomes" id="UP000622405">
    <property type="component" value="Unassembled WGS sequence"/>
</dbReference>
<name>A0ABR6YW41_9FIRM</name>
<comment type="caution">
    <text evidence="1">The sequence shown here is derived from an EMBL/GenBank/DDBJ whole genome shotgun (WGS) entry which is preliminary data.</text>
</comment>